<dbReference type="AlphaFoldDB" id="A0A0M4MVQ2"/>
<keyword evidence="1" id="KW-0472">Membrane</keyword>
<proteinExistence type="predicted"/>
<dbReference type="EMBL" id="CP012603">
    <property type="protein sequence ID" value="ALE40370.1"/>
    <property type="molecule type" value="Genomic_DNA"/>
</dbReference>
<accession>A0A0M4MVQ2</accession>
<feature type="transmembrane region" description="Helical" evidence="1">
    <location>
        <begin position="6"/>
        <end position="27"/>
    </location>
</feature>
<organism evidence="2">
    <name type="scientific">Leptospira interrogans serovar Hardjo str. Norma</name>
    <dbReference type="NCBI Taxonomy" id="1279460"/>
    <lineage>
        <taxon>Bacteria</taxon>
        <taxon>Pseudomonadati</taxon>
        <taxon>Spirochaetota</taxon>
        <taxon>Spirochaetia</taxon>
        <taxon>Leptospirales</taxon>
        <taxon>Leptospiraceae</taxon>
        <taxon>Leptospira</taxon>
    </lineage>
</organism>
<dbReference type="Proteomes" id="UP000056502">
    <property type="component" value="Chromosome I"/>
</dbReference>
<evidence type="ECO:0000256" key="1">
    <source>
        <dbReference type="SAM" id="Phobius"/>
    </source>
</evidence>
<keyword evidence="1" id="KW-0812">Transmembrane</keyword>
<sequence length="37" mass="3698">MLGGSIAGTGLAATGAAYTAIGVKIACFDRSEVKKLR</sequence>
<gene>
    <name evidence="2" type="ORF">G436_3212</name>
</gene>
<name>A0A0M4MVQ2_LEPIR</name>
<reference evidence="2 3" key="1">
    <citation type="journal article" date="2015" name="Genome Announc.">
        <title>Whole-Genome Sequence of Leptospira interrogans Serovar Hardjo Subtype Hardjoprajitno Strain Norma, Isolated from Cattle in a Leptospirosis Outbreak in Brazil.</title>
        <authorList>
            <person name="Cosate M.R."/>
            <person name="Soares S.C."/>
            <person name="Mendes T.A."/>
            <person name="Raittz R.T."/>
            <person name="Moreira E.C."/>
            <person name="Leite R."/>
            <person name="Fernandes G.R."/>
            <person name="Haddad J.P."/>
            <person name="Ortega J.M."/>
        </authorList>
    </citation>
    <scope>NUCLEOTIDE SEQUENCE [LARGE SCALE GENOMIC DNA]</scope>
    <source>
        <strain evidence="2 3">Norma</strain>
    </source>
</reference>
<evidence type="ECO:0000313" key="3">
    <source>
        <dbReference type="Proteomes" id="UP000056502"/>
    </source>
</evidence>
<protein>
    <submittedName>
        <fullName evidence="2">Uncharacterized protein</fullName>
    </submittedName>
</protein>
<keyword evidence="1" id="KW-1133">Transmembrane helix</keyword>
<dbReference type="PATRIC" id="fig|1279460.3.peg.3256"/>
<evidence type="ECO:0000313" key="2">
    <source>
        <dbReference type="EMBL" id="ALE40370.1"/>
    </source>
</evidence>